<dbReference type="RefSeq" id="WP_184198985.1">
    <property type="nucleotide sequence ID" value="NZ_JACHGW010000003.1"/>
</dbReference>
<dbReference type="Pfam" id="PF01943">
    <property type="entry name" value="Polysacc_synt"/>
    <property type="match status" value="1"/>
</dbReference>
<feature type="transmembrane region" description="Helical" evidence="5">
    <location>
        <begin position="248"/>
        <end position="271"/>
    </location>
</feature>
<dbReference type="InterPro" id="IPR052556">
    <property type="entry name" value="PolySynth_Transporter"/>
</dbReference>
<feature type="transmembrane region" description="Helical" evidence="5">
    <location>
        <begin position="12"/>
        <end position="33"/>
    </location>
</feature>
<feature type="transmembrane region" description="Helical" evidence="5">
    <location>
        <begin position="211"/>
        <end position="228"/>
    </location>
</feature>
<feature type="transmembrane region" description="Helical" evidence="5">
    <location>
        <begin position="45"/>
        <end position="68"/>
    </location>
</feature>
<dbReference type="PANTHER" id="PTHR43424:SF1">
    <property type="entry name" value="LOCUS PUTATIVE PROTEIN 1-RELATED"/>
    <property type="match status" value="1"/>
</dbReference>
<dbReference type="PANTHER" id="PTHR43424">
    <property type="entry name" value="LOCUS PUTATIVE PROTEIN 1-RELATED"/>
    <property type="match status" value="1"/>
</dbReference>
<protein>
    <submittedName>
        <fullName evidence="6">O-antigen/teichoic acid export membrane protein</fullName>
    </submittedName>
</protein>
<feature type="transmembrane region" description="Helical" evidence="5">
    <location>
        <begin position="323"/>
        <end position="351"/>
    </location>
</feature>
<comment type="subcellular location">
    <subcellularLocation>
        <location evidence="1">Membrane</location>
        <topology evidence="1">Multi-pass membrane protein</topology>
    </subcellularLocation>
</comment>
<feature type="transmembrane region" description="Helical" evidence="5">
    <location>
        <begin position="363"/>
        <end position="382"/>
    </location>
</feature>
<dbReference type="AlphaFoldDB" id="A0A7W9W7G3"/>
<dbReference type="InterPro" id="IPR002797">
    <property type="entry name" value="Polysacc_synth"/>
</dbReference>
<dbReference type="GO" id="GO:0016020">
    <property type="term" value="C:membrane"/>
    <property type="evidence" value="ECO:0007669"/>
    <property type="project" value="UniProtKB-SubCell"/>
</dbReference>
<feature type="transmembrane region" description="Helical" evidence="5">
    <location>
        <begin position="173"/>
        <end position="191"/>
    </location>
</feature>
<evidence type="ECO:0000313" key="6">
    <source>
        <dbReference type="EMBL" id="MBB6051633.1"/>
    </source>
</evidence>
<feature type="transmembrane region" description="Helical" evidence="5">
    <location>
        <begin position="80"/>
        <end position="107"/>
    </location>
</feature>
<evidence type="ECO:0000256" key="5">
    <source>
        <dbReference type="SAM" id="Phobius"/>
    </source>
</evidence>
<reference evidence="6 7" key="1">
    <citation type="submission" date="2020-08" db="EMBL/GenBank/DDBJ databases">
        <title>Genomic Encyclopedia of Type Strains, Phase IV (KMG-IV): sequencing the most valuable type-strain genomes for metagenomic binning, comparative biology and taxonomic classification.</title>
        <authorList>
            <person name="Goeker M."/>
        </authorList>
    </citation>
    <scope>NUCLEOTIDE SEQUENCE [LARGE SCALE GENOMIC DNA]</scope>
    <source>
        <strain evidence="6 7">DSM 23562</strain>
    </source>
</reference>
<dbReference type="CDD" id="cd13128">
    <property type="entry name" value="MATE_Wzx_like"/>
    <property type="match status" value="1"/>
</dbReference>
<evidence type="ECO:0000256" key="2">
    <source>
        <dbReference type="ARBA" id="ARBA00022692"/>
    </source>
</evidence>
<feature type="transmembrane region" description="Helical" evidence="5">
    <location>
        <begin position="446"/>
        <end position="468"/>
    </location>
</feature>
<dbReference type="EMBL" id="JACHGW010000003">
    <property type="protein sequence ID" value="MBB6051633.1"/>
    <property type="molecule type" value="Genomic_DNA"/>
</dbReference>
<feature type="transmembrane region" description="Helical" evidence="5">
    <location>
        <begin position="388"/>
        <end position="408"/>
    </location>
</feature>
<feature type="transmembrane region" description="Helical" evidence="5">
    <location>
        <begin position="113"/>
        <end position="137"/>
    </location>
</feature>
<feature type="transmembrane region" description="Helical" evidence="5">
    <location>
        <begin position="149"/>
        <end position="167"/>
    </location>
</feature>
<comment type="caution">
    <text evidence="6">The sequence shown here is derived from an EMBL/GenBank/DDBJ whole genome shotgun (WGS) entry which is preliminary data.</text>
</comment>
<keyword evidence="3 5" id="KW-1133">Transmembrane helix</keyword>
<accession>A0A7W9W7G3</accession>
<name>A0A7W9W7G3_ARMRO</name>
<keyword evidence="2 5" id="KW-0812">Transmembrane</keyword>
<dbReference type="Proteomes" id="UP000520814">
    <property type="component" value="Unassembled WGS sequence"/>
</dbReference>
<keyword evidence="7" id="KW-1185">Reference proteome</keyword>
<evidence type="ECO:0000313" key="7">
    <source>
        <dbReference type="Proteomes" id="UP000520814"/>
    </source>
</evidence>
<evidence type="ECO:0000256" key="1">
    <source>
        <dbReference type="ARBA" id="ARBA00004141"/>
    </source>
</evidence>
<evidence type="ECO:0000256" key="3">
    <source>
        <dbReference type="ARBA" id="ARBA00022989"/>
    </source>
</evidence>
<evidence type="ECO:0000256" key="4">
    <source>
        <dbReference type="ARBA" id="ARBA00023136"/>
    </source>
</evidence>
<gene>
    <name evidence="6" type="ORF">HNQ39_003443</name>
</gene>
<sequence length="485" mass="51934">MSGMSARVAKNIVGTLGTQLLTFAMAFLVNLYLPRYLGPEGTGKLAIIASWVTVLGVFVPLGTSQVIVKEVARDRTKAGALLANGLALRLLMGITAVPIAYLVAWALGYSREMLILLLVSVPGMVVFVLSDVFATIYQGREELARFNRATLLDKVAYGLAVLLLVAFKAPLWMIAGVAILSGLLTFTFYAVGLRDVLKTLTLPRWADLKSLAVASLPFMGLLIFRTLYGQTDPIVLGAVATKVEAGWYATAFKLVGSAMFFPMALVFALLPTLSRLHGSGDHAGFLSLARRALDISLLVGLPISAAAIFLAKPIVQLLYGPSFAGAAPVLAVGGFGMLLYFVTAVLGLLVISLDRQLVQTRSALIACLFGIPLCILFSWGGHQLWGNAALGAIVSDVLVEVYLGVVYWKALPAELFDTALVSRAVRYTLSALLMVLGLWLSLGTSLGLWGILPCMVVYLAACVLLRCWSPAELRDLRGMLVRRPA</sequence>
<feature type="transmembrane region" description="Helical" evidence="5">
    <location>
        <begin position="420"/>
        <end position="440"/>
    </location>
</feature>
<keyword evidence="4 5" id="KW-0472">Membrane</keyword>
<feature type="transmembrane region" description="Helical" evidence="5">
    <location>
        <begin position="292"/>
        <end position="311"/>
    </location>
</feature>
<proteinExistence type="predicted"/>
<organism evidence="6 7">
    <name type="scientific">Armatimonas rosea</name>
    <dbReference type="NCBI Taxonomy" id="685828"/>
    <lineage>
        <taxon>Bacteria</taxon>
        <taxon>Bacillati</taxon>
        <taxon>Armatimonadota</taxon>
        <taxon>Armatimonadia</taxon>
        <taxon>Armatimonadales</taxon>
        <taxon>Armatimonadaceae</taxon>
        <taxon>Armatimonas</taxon>
    </lineage>
</organism>